<dbReference type="GeneID" id="80890461"/>
<dbReference type="Pfam" id="PF11951">
    <property type="entry name" value="Fungal_trans_2"/>
    <property type="match status" value="1"/>
</dbReference>
<dbReference type="AlphaFoldDB" id="A0A9W8UGG4"/>
<keyword evidence="3" id="KW-1185">Reference proteome</keyword>
<accession>A0A9W8UGG4</accession>
<dbReference type="Proteomes" id="UP001144673">
    <property type="component" value="Chromosome 2"/>
</dbReference>
<evidence type="ECO:0000313" key="2">
    <source>
        <dbReference type="EMBL" id="KAJ4144418.1"/>
    </source>
</evidence>
<gene>
    <name evidence="2" type="ORF">LMH87_003302</name>
</gene>
<dbReference type="PANTHER" id="PTHR37540">
    <property type="entry name" value="TRANSCRIPTION FACTOR (ACR-2), PUTATIVE-RELATED-RELATED"/>
    <property type="match status" value="1"/>
</dbReference>
<dbReference type="PANTHER" id="PTHR37540:SF5">
    <property type="entry name" value="TRANSCRIPTION FACTOR DOMAIN-CONTAINING PROTEIN"/>
    <property type="match status" value="1"/>
</dbReference>
<name>A0A9W8UGG4_AKAMU</name>
<dbReference type="RefSeq" id="XP_056048088.1">
    <property type="nucleotide sequence ID" value="XM_056204435.1"/>
</dbReference>
<sequence>MPESQKQYSPDNEEFKFVAESNRKTLRSHAMRAHWRQRKQWTGGQRGGGNGELAGEASRALYRMIGTVACGRLDPFDRLPITLTVEHQELLHHWVFTCTTMMFGHLPPAIANPMRDVWLPLDLSNAGSFNACMAHSAAHLARMRGHRYSKRALEFKMEAIRIIMGWIGDHNMALSDVTFAAVLRLSTYERYWGTELDWQIHHDGLLRMINARGGLGTFAHNWRLALITFLNTLMVRPSWLDSSNRIWELAMPQSLYALRLIVGEESSMHQIRCLWLLSLGQDIEHFALISIESCRNGLASCANLQDALMLLMLKMKQYDLTSRRDAKIGDFEFRRLACVLFIAILCQGCTTAPADASALSQGSGWISCPLALILLDVHLLEYRDTWLSDVDGLYVTLYSGFFGVDDGIPNRDYVLTMASVLGSMSSTTRQRIESSLLHILCSGAAA</sequence>
<protein>
    <recommendedName>
        <fullName evidence="4">Tachykinin family protein</fullName>
    </recommendedName>
</protein>
<dbReference type="KEGG" id="amus:LMH87_003302"/>
<organism evidence="2 3">
    <name type="scientific">Akanthomyces muscarius</name>
    <name type="common">Entomopathogenic fungus</name>
    <name type="synonym">Lecanicillium muscarium</name>
    <dbReference type="NCBI Taxonomy" id="2231603"/>
    <lineage>
        <taxon>Eukaryota</taxon>
        <taxon>Fungi</taxon>
        <taxon>Dikarya</taxon>
        <taxon>Ascomycota</taxon>
        <taxon>Pezizomycotina</taxon>
        <taxon>Sordariomycetes</taxon>
        <taxon>Hypocreomycetidae</taxon>
        <taxon>Hypocreales</taxon>
        <taxon>Cordycipitaceae</taxon>
        <taxon>Akanthomyces</taxon>
    </lineage>
</organism>
<dbReference type="EMBL" id="JAJHUN010000011">
    <property type="protein sequence ID" value="KAJ4144418.1"/>
    <property type="molecule type" value="Genomic_DNA"/>
</dbReference>
<evidence type="ECO:0000256" key="1">
    <source>
        <dbReference type="ARBA" id="ARBA00023242"/>
    </source>
</evidence>
<proteinExistence type="predicted"/>
<reference evidence="2" key="1">
    <citation type="journal article" date="2023" name="Access Microbiol">
        <title>De-novo genome assembly for Akanthomyces muscarius, a biocontrol agent of insect agricultural pests.</title>
        <authorList>
            <person name="Erdos Z."/>
            <person name="Studholme D.J."/>
            <person name="Raymond B."/>
            <person name="Sharma M."/>
        </authorList>
    </citation>
    <scope>NUCLEOTIDE SEQUENCE</scope>
    <source>
        <strain evidence="2">Ve6</strain>
    </source>
</reference>
<evidence type="ECO:0000313" key="3">
    <source>
        <dbReference type="Proteomes" id="UP001144673"/>
    </source>
</evidence>
<comment type="caution">
    <text evidence="2">The sequence shown here is derived from an EMBL/GenBank/DDBJ whole genome shotgun (WGS) entry which is preliminary data.</text>
</comment>
<dbReference type="InterPro" id="IPR021858">
    <property type="entry name" value="Fun_TF"/>
</dbReference>
<evidence type="ECO:0008006" key="4">
    <source>
        <dbReference type="Google" id="ProtNLM"/>
    </source>
</evidence>
<keyword evidence="1" id="KW-0539">Nucleus</keyword>